<dbReference type="PANTHER" id="PTHR12243:SF69">
    <property type="entry name" value="SI:CH73-59F11.3"/>
    <property type="match status" value="1"/>
</dbReference>
<dbReference type="EnsemblMetazoa" id="XM_028280490.1">
    <property type="protein sequence ID" value="XP_028136291.1"/>
    <property type="gene ID" value="LOC114331031"/>
</dbReference>
<evidence type="ECO:0000313" key="8">
    <source>
        <dbReference type="RefSeq" id="XP_028136293.1"/>
    </source>
</evidence>
<dbReference type="KEGG" id="dvv:114331031"/>
<feature type="domain" description="BESS" evidence="4">
    <location>
        <begin position="189"/>
        <end position="228"/>
    </location>
</feature>
<dbReference type="PANTHER" id="PTHR12243">
    <property type="entry name" value="MADF DOMAIN TRANSCRIPTION FACTOR"/>
    <property type="match status" value="1"/>
</dbReference>
<dbReference type="EnsemblMetazoa" id="XM_050656064.1">
    <property type="protein sequence ID" value="XP_050512021.1"/>
    <property type="gene ID" value="LOC114331031"/>
</dbReference>
<dbReference type="RefSeq" id="XP_050512024.1">
    <property type="nucleotide sequence ID" value="XM_050656067.1"/>
</dbReference>
<dbReference type="RefSeq" id="XP_028136291.1">
    <property type="nucleotide sequence ID" value="XM_028280490.1"/>
</dbReference>
<evidence type="ECO:0000256" key="2">
    <source>
        <dbReference type="SAM" id="MobiDB-lite"/>
    </source>
</evidence>
<evidence type="ECO:0000256" key="1">
    <source>
        <dbReference type="PROSITE-ProRule" id="PRU00371"/>
    </source>
</evidence>
<dbReference type="RefSeq" id="XP_050512022.1">
    <property type="nucleotide sequence ID" value="XM_050656065.1"/>
</dbReference>
<dbReference type="EnsemblMetazoa" id="XM_050656066.1">
    <property type="protein sequence ID" value="XP_050512023.1"/>
    <property type="gene ID" value="LOC114331031"/>
</dbReference>
<dbReference type="InterPro" id="IPR039353">
    <property type="entry name" value="TF_Adf1"/>
</dbReference>
<dbReference type="EnsemblMetazoa" id="XM_050656068.1">
    <property type="protein sequence ID" value="XP_050512025.1"/>
    <property type="gene ID" value="LOC114331031"/>
</dbReference>
<proteinExistence type="predicted"/>
<dbReference type="RefSeq" id="XP_050512025.1">
    <property type="nucleotide sequence ID" value="XM_050656068.1"/>
</dbReference>
<name>A0A6P7FTL4_DIAVI</name>
<comment type="subcellular location">
    <subcellularLocation>
        <location evidence="1">Nucleus</location>
    </subcellularLocation>
</comment>
<dbReference type="RefSeq" id="XP_050512023.1">
    <property type="nucleotide sequence ID" value="XM_050656066.1"/>
</dbReference>
<dbReference type="RefSeq" id="XP_050512021.1">
    <property type="nucleotide sequence ID" value="XM_050656064.1"/>
</dbReference>
<dbReference type="EnsemblMetazoa" id="XM_050656063.1">
    <property type="protein sequence ID" value="XP_050512020.1"/>
    <property type="gene ID" value="LOC114331031"/>
</dbReference>
<evidence type="ECO:0000313" key="5">
    <source>
        <dbReference type="EnsemblMetazoa" id="XP_028136291.1"/>
    </source>
</evidence>
<dbReference type="PROSITE" id="PS51029">
    <property type="entry name" value="MADF"/>
    <property type="match status" value="1"/>
</dbReference>
<dbReference type="GO" id="GO:0005634">
    <property type="term" value="C:nucleus"/>
    <property type="evidence" value="ECO:0007669"/>
    <property type="project" value="UniProtKB-SubCell"/>
</dbReference>
<dbReference type="RefSeq" id="XP_028136293.1">
    <property type="nucleotide sequence ID" value="XM_028280492.1"/>
</dbReference>
<protein>
    <submittedName>
        <fullName evidence="7 8">Uncharacterized protein LOC114331031</fullName>
    </submittedName>
</protein>
<dbReference type="GO" id="GO:0005667">
    <property type="term" value="C:transcription regulator complex"/>
    <property type="evidence" value="ECO:0007669"/>
    <property type="project" value="TreeGrafter"/>
</dbReference>
<evidence type="ECO:0000259" key="3">
    <source>
        <dbReference type="PROSITE" id="PS51029"/>
    </source>
</evidence>
<keyword evidence="6" id="KW-1185">Reference proteome</keyword>
<dbReference type="PROSITE" id="PS51031">
    <property type="entry name" value="BESS"/>
    <property type="match status" value="1"/>
</dbReference>
<evidence type="ECO:0000259" key="4">
    <source>
        <dbReference type="PROSITE" id="PS51031"/>
    </source>
</evidence>
<evidence type="ECO:0000313" key="6">
    <source>
        <dbReference type="Proteomes" id="UP001652700"/>
    </source>
</evidence>
<reference evidence="5" key="2">
    <citation type="submission" date="2025-05" db="UniProtKB">
        <authorList>
            <consortium name="EnsemblMetazoa"/>
        </authorList>
    </citation>
    <scope>IDENTIFICATION</scope>
</reference>
<dbReference type="GO" id="GO:0006357">
    <property type="term" value="P:regulation of transcription by RNA polymerase II"/>
    <property type="evidence" value="ECO:0007669"/>
    <property type="project" value="TreeGrafter"/>
</dbReference>
<evidence type="ECO:0000313" key="7">
    <source>
        <dbReference type="RefSeq" id="XP_028136291.1"/>
    </source>
</evidence>
<accession>A0A6P7FTL4</accession>
<feature type="compositionally biased region" description="Polar residues" evidence="2">
    <location>
        <begin position="104"/>
        <end position="138"/>
    </location>
</feature>
<feature type="region of interest" description="Disordered" evidence="2">
    <location>
        <begin position="104"/>
        <end position="162"/>
    </location>
</feature>
<dbReference type="InterPro" id="IPR004210">
    <property type="entry name" value="BESS_motif"/>
</dbReference>
<reference evidence="7 8" key="1">
    <citation type="submission" date="2025-04" db="UniProtKB">
        <authorList>
            <consortium name="RefSeq"/>
        </authorList>
    </citation>
    <scope>IDENTIFICATION</scope>
    <source>
        <tissue evidence="7 8">Whole insect</tissue>
    </source>
</reference>
<dbReference type="OrthoDB" id="8038273at2759"/>
<dbReference type="SMART" id="SM00595">
    <property type="entry name" value="MADF"/>
    <property type="match status" value="1"/>
</dbReference>
<keyword evidence="1" id="KW-0539">Nucleus</keyword>
<dbReference type="Proteomes" id="UP001652700">
    <property type="component" value="Unplaced"/>
</dbReference>
<gene>
    <name evidence="7 8" type="primary">LOC114331031</name>
</gene>
<dbReference type="AlphaFoldDB" id="A0A6P7FTL4"/>
<dbReference type="EnsemblMetazoa" id="XM_028280492.2">
    <property type="protein sequence ID" value="XP_028136293.1"/>
    <property type="gene ID" value="LOC114331031"/>
</dbReference>
<dbReference type="EnsemblMetazoa" id="XM_050656067.1">
    <property type="protein sequence ID" value="XP_050512024.1"/>
    <property type="gene ID" value="LOC114331031"/>
</dbReference>
<dbReference type="InterPro" id="IPR006578">
    <property type="entry name" value="MADF-dom"/>
</dbReference>
<dbReference type="RefSeq" id="XP_050512020.1">
    <property type="nucleotide sequence ID" value="XM_050656063.1"/>
</dbReference>
<feature type="domain" description="MADF" evidence="3">
    <location>
        <begin position="8"/>
        <end position="101"/>
    </location>
</feature>
<dbReference type="GeneID" id="114331031"/>
<dbReference type="Pfam" id="PF10545">
    <property type="entry name" value="MADF_DNA_bdg"/>
    <property type="match status" value="1"/>
</dbReference>
<dbReference type="GO" id="GO:0003677">
    <property type="term" value="F:DNA binding"/>
    <property type="evidence" value="ECO:0007669"/>
    <property type="project" value="InterPro"/>
</dbReference>
<feature type="compositionally biased region" description="Basic and acidic residues" evidence="2">
    <location>
        <begin position="143"/>
        <end position="162"/>
    </location>
</feature>
<organism evidence="8">
    <name type="scientific">Diabrotica virgifera virgifera</name>
    <name type="common">western corn rootworm</name>
    <dbReference type="NCBI Taxonomy" id="50390"/>
    <lineage>
        <taxon>Eukaryota</taxon>
        <taxon>Metazoa</taxon>
        <taxon>Ecdysozoa</taxon>
        <taxon>Arthropoda</taxon>
        <taxon>Hexapoda</taxon>
        <taxon>Insecta</taxon>
        <taxon>Pterygota</taxon>
        <taxon>Neoptera</taxon>
        <taxon>Endopterygota</taxon>
        <taxon>Coleoptera</taxon>
        <taxon>Polyphaga</taxon>
        <taxon>Cucujiformia</taxon>
        <taxon>Chrysomeloidea</taxon>
        <taxon>Chrysomelidae</taxon>
        <taxon>Galerucinae</taxon>
        <taxon>Diabroticina</taxon>
        <taxon>Diabroticites</taxon>
        <taxon>Diabrotica</taxon>
    </lineage>
</organism>
<sequence length="319" mass="36644">MDNLDLELFIGEIEKRPSLWDSSSDDYKNRQLKGNDWKEVCENIIDNFNEKDDLEQQAISKAVQVKWKSLRDAFIRSIRQAKGKKTYVHAKQLGFLRKVMIDSNQTERSLPSTSRESQGDTDVSNDPNDLQSTPSYVENTELDSQRETGRTRSRSDVNRRKKSSLESKLLKYIDSQNRQLSVIQSQPQETDDMAFFRSLQPSLDILTLNDKLNFRIEVMELLGRHINKQPNRYTHNFTNHIPRYQPQQYPVRANHSNKGFSTPIPSPASYPIVSSEITPHLPTTYTIEPLIVTSPQPPSSPTESEDSIISQAESLISLF</sequence>
<dbReference type="EnsemblMetazoa" id="XM_050656065.1">
    <property type="protein sequence ID" value="XP_050512022.1"/>
    <property type="gene ID" value="LOC114331031"/>
</dbReference>